<evidence type="ECO:0000313" key="1">
    <source>
        <dbReference type="EMBL" id="GGY64903.1"/>
    </source>
</evidence>
<accession>A0ABQ3AS55</accession>
<evidence type="ECO:0008006" key="3">
    <source>
        <dbReference type="Google" id="ProtNLM"/>
    </source>
</evidence>
<proteinExistence type="predicted"/>
<dbReference type="RefSeq" id="WP_189415956.1">
    <property type="nucleotide sequence ID" value="NZ_BMYZ01000001.1"/>
</dbReference>
<name>A0ABQ3AS55_9GAMM</name>
<comment type="caution">
    <text evidence="1">The sequence shown here is derived from an EMBL/GenBank/DDBJ whole genome shotgun (WGS) entry which is preliminary data.</text>
</comment>
<evidence type="ECO:0000313" key="2">
    <source>
        <dbReference type="Proteomes" id="UP000619761"/>
    </source>
</evidence>
<dbReference type="EMBL" id="BMYZ01000001">
    <property type="protein sequence ID" value="GGY64903.1"/>
    <property type="molecule type" value="Genomic_DNA"/>
</dbReference>
<reference evidence="2" key="1">
    <citation type="journal article" date="2019" name="Int. J. Syst. Evol. Microbiol.">
        <title>The Global Catalogue of Microorganisms (GCM) 10K type strain sequencing project: providing services to taxonomists for standard genome sequencing and annotation.</title>
        <authorList>
            <consortium name="The Broad Institute Genomics Platform"/>
            <consortium name="The Broad Institute Genome Sequencing Center for Infectious Disease"/>
            <person name="Wu L."/>
            <person name="Ma J."/>
        </authorList>
    </citation>
    <scope>NUCLEOTIDE SEQUENCE [LARGE SCALE GENOMIC DNA]</scope>
    <source>
        <strain evidence="2">KCTC 32239</strain>
    </source>
</reference>
<protein>
    <recommendedName>
        <fullName evidence="3">DUF4177 domain-containing protein</fullName>
    </recommendedName>
</protein>
<gene>
    <name evidence="1" type="ORF">GCM10011613_05890</name>
</gene>
<organism evidence="1 2">
    <name type="scientific">Cellvibrio zantedeschiae</name>
    <dbReference type="NCBI Taxonomy" id="1237077"/>
    <lineage>
        <taxon>Bacteria</taxon>
        <taxon>Pseudomonadati</taxon>
        <taxon>Pseudomonadota</taxon>
        <taxon>Gammaproteobacteria</taxon>
        <taxon>Cellvibrionales</taxon>
        <taxon>Cellvibrionaceae</taxon>
        <taxon>Cellvibrio</taxon>
    </lineage>
</organism>
<keyword evidence="2" id="KW-1185">Reference proteome</keyword>
<dbReference type="Pfam" id="PF13783">
    <property type="entry name" value="DUF4177"/>
    <property type="match status" value="1"/>
</dbReference>
<dbReference type="InterPro" id="IPR025234">
    <property type="entry name" value="YjzH-like"/>
</dbReference>
<sequence length="57" mass="6624">MRWEYKTIEVKRKFMTGGIDVDAFEEQLNTLGLQGWELVSVNQNQMHSVVAVLKRAK</sequence>
<dbReference type="Proteomes" id="UP000619761">
    <property type="component" value="Unassembled WGS sequence"/>
</dbReference>